<keyword evidence="4" id="KW-1185">Reference proteome</keyword>
<accession>A0A8K0JEQ8</accession>
<gene>
    <name evidence="3" type="ORF">FFLO_06691</name>
</gene>
<dbReference type="AlphaFoldDB" id="A0A8K0JEQ8"/>
<dbReference type="PANTHER" id="PTHR45642:SF139">
    <property type="entry name" value="SGNH HYDROLASE-TYPE ESTERASE DOMAIN-CONTAINING PROTEIN"/>
    <property type="match status" value="1"/>
</dbReference>
<protein>
    <recommendedName>
        <fullName evidence="5">Carbohydrate esterase family 16 protein</fullName>
    </recommendedName>
</protein>
<evidence type="ECO:0008006" key="5">
    <source>
        <dbReference type="Google" id="ProtNLM"/>
    </source>
</evidence>
<name>A0A8K0JEQ8_9TREE</name>
<evidence type="ECO:0000256" key="1">
    <source>
        <dbReference type="ARBA" id="ARBA00022729"/>
    </source>
</evidence>
<sequence>MPTTNSKTNFSTSQKSHYHGNADDRSQAPLDWANIDYLFSFGDSYTTTGYNVTLGINSVDPGFTSANGPNWIQDLRTTYSINPNLKGYNLAYGGATVDAKFVTPYLPTVLSLKDQVDLFKQYFVQPLAEAPWTPDNTLFAIWIGINDVGNSYAWTNVSLADFYKTEHQEMVDLFTDLAPCFNTSRPNFLVLTVPPISRAPLFEGQGSEVAKQVANATKFFNDGLKETVMPSLSSLGGYARLFDTAPVFNNLLDNADIFGFINVTGYNDDYANGTPSPNSQIGNNPPVSSYFWLNSLHPTWPVHNVLAHSIATFLVGA</sequence>
<evidence type="ECO:0000256" key="2">
    <source>
        <dbReference type="SAM" id="MobiDB-lite"/>
    </source>
</evidence>
<dbReference type="InterPro" id="IPR001087">
    <property type="entry name" value="GDSL"/>
</dbReference>
<comment type="caution">
    <text evidence="3">The sequence shown here is derived from an EMBL/GenBank/DDBJ whole genome shotgun (WGS) entry which is preliminary data.</text>
</comment>
<dbReference type="InterPro" id="IPR036514">
    <property type="entry name" value="SGNH_hydro_sf"/>
</dbReference>
<evidence type="ECO:0000313" key="4">
    <source>
        <dbReference type="Proteomes" id="UP000812966"/>
    </source>
</evidence>
<reference evidence="3" key="1">
    <citation type="submission" date="2020-04" db="EMBL/GenBank/DDBJ databases">
        <title>Analysis of mating type loci in Filobasidium floriforme.</title>
        <authorList>
            <person name="Nowrousian M."/>
        </authorList>
    </citation>
    <scope>NUCLEOTIDE SEQUENCE</scope>
    <source>
        <strain evidence="3">CBS 6242</strain>
    </source>
</reference>
<dbReference type="Gene3D" id="3.40.50.1110">
    <property type="entry name" value="SGNH hydrolase"/>
    <property type="match status" value="1"/>
</dbReference>
<evidence type="ECO:0000313" key="3">
    <source>
        <dbReference type="EMBL" id="KAG7527675.1"/>
    </source>
</evidence>
<dbReference type="CDD" id="cd01846">
    <property type="entry name" value="fatty_acyltransferase_like"/>
    <property type="match status" value="1"/>
</dbReference>
<dbReference type="PANTHER" id="PTHR45642">
    <property type="entry name" value="GDSL ESTERASE/LIPASE EXL3"/>
    <property type="match status" value="1"/>
</dbReference>
<dbReference type="Proteomes" id="UP000812966">
    <property type="component" value="Unassembled WGS sequence"/>
</dbReference>
<keyword evidence="1" id="KW-0732">Signal</keyword>
<organism evidence="3 4">
    <name type="scientific">Filobasidium floriforme</name>
    <dbReference type="NCBI Taxonomy" id="5210"/>
    <lineage>
        <taxon>Eukaryota</taxon>
        <taxon>Fungi</taxon>
        <taxon>Dikarya</taxon>
        <taxon>Basidiomycota</taxon>
        <taxon>Agaricomycotina</taxon>
        <taxon>Tremellomycetes</taxon>
        <taxon>Filobasidiales</taxon>
        <taxon>Filobasidiaceae</taxon>
        <taxon>Filobasidium</taxon>
    </lineage>
</organism>
<feature type="region of interest" description="Disordered" evidence="2">
    <location>
        <begin position="1"/>
        <end position="23"/>
    </location>
</feature>
<proteinExistence type="predicted"/>
<dbReference type="GO" id="GO:0016788">
    <property type="term" value="F:hydrolase activity, acting on ester bonds"/>
    <property type="evidence" value="ECO:0007669"/>
    <property type="project" value="InterPro"/>
</dbReference>
<dbReference type="EMBL" id="JABELV010000245">
    <property type="protein sequence ID" value="KAG7527675.1"/>
    <property type="molecule type" value="Genomic_DNA"/>
</dbReference>
<dbReference type="InterPro" id="IPR050592">
    <property type="entry name" value="GDSL_lipolytic_enzyme"/>
</dbReference>
<dbReference type="SUPFAM" id="SSF52266">
    <property type="entry name" value="SGNH hydrolase"/>
    <property type="match status" value="1"/>
</dbReference>
<feature type="compositionally biased region" description="Polar residues" evidence="2">
    <location>
        <begin position="1"/>
        <end position="15"/>
    </location>
</feature>
<dbReference type="Pfam" id="PF00657">
    <property type="entry name" value="Lipase_GDSL"/>
    <property type="match status" value="1"/>
</dbReference>